<feature type="domain" description="DprA winged helix" evidence="3">
    <location>
        <begin position="283"/>
        <end position="330"/>
    </location>
</feature>
<feature type="domain" description="Smf/DprA SLOG" evidence="2">
    <location>
        <begin position="53"/>
        <end position="258"/>
    </location>
</feature>
<dbReference type="InterPro" id="IPR057666">
    <property type="entry name" value="DrpA_SLOG"/>
</dbReference>
<proteinExistence type="inferred from homology"/>
<comment type="similarity">
    <text evidence="1">Belongs to the DprA/Smf family.</text>
</comment>
<dbReference type="AlphaFoldDB" id="A0AA94EI79"/>
<dbReference type="Gene3D" id="1.10.10.10">
    <property type="entry name" value="Winged helix-like DNA-binding domain superfamily/Winged helix DNA-binding domain"/>
    <property type="match status" value="1"/>
</dbReference>
<evidence type="ECO:0000259" key="3">
    <source>
        <dbReference type="Pfam" id="PF17782"/>
    </source>
</evidence>
<dbReference type="EMBL" id="PIPS01000001">
    <property type="protein sequence ID" value="RUO45804.1"/>
    <property type="molecule type" value="Genomic_DNA"/>
</dbReference>
<gene>
    <name evidence="4" type="primary">dprA</name>
    <name evidence="4" type="ORF">CWE23_06610</name>
</gene>
<evidence type="ECO:0000256" key="1">
    <source>
        <dbReference type="ARBA" id="ARBA00006525"/>
    </source>
</evidence>
<dbReference type="InterPro" id="IPR036388">
    <property type="entry name" value="WH-like_DNA-bd_sf"/>
</dbReference>
<dbReference type="Pfam" id="PF02481">
    <property type="entry name" value="DNA_processg_A"/>
    <property type="match status" value="1"/>
</dbReference>
<name>A0AA94EI79_9GAMM</name>
<keyword evidence="5" id="KW-1185">Reference proteome</keyword>
<sequence>MGLNRAKQDVKRDARELKSTTDVLERWSQSLKPVDSRWVTAALTWQQQPNQGVIGFYDEVYPPLLKQIQDPPWLLFWHGRQELLQQQCVALVGSRKASHSGLQTADWFARDCTQADLVVVSGLAMGIDAQAHSTAVEMGKTIAVLGTGIDKIYPPRNRQLHRLISHQGLIVSEFPPGVSARMDHFPRRNRIISGLSKGVVVIEAAKRSGSMSTALAAINEGRHVGAVPGSLYAREYEGCHWLIRQGAELISTSQDIISWFGQIALPEMSAADDEHWQQESLANTNLFANVGSEPTSVDQLVERSGLSAAKVTEQLLLLELQGAVAAVPGGYIKVGRR</sequence>
<evidence type="ECO:0000259" key="2">
    <source>
        <dbReference type="Pfam" id="PF02481"/>
    </source>
</evidence>
<evidence type="ECO:0000313" key="5">
    <source>
        <dbReference type="Proteomes" id="UP000286680"/>
    </source>
</evidence>
<comment type="caution">
    <text evidence="4">The sequence shown here is derived from an EMBL/GenBank/DDBJ whole genome shotgun (WGS) entry which is preliminary data.</text>
</comment>
<organism evidence="4 5">
    <name type="scientific">Idiomarina aquatica</name>
    <dbReference type="NCBI Taxonomy" id="1327752"/>
    <lineage>
        <taxon>Bacteria</taxon>
        <taxon>Pseudomonadati</taxon>
        <taxon>Pseudomonadota</taxon>
        <taxon>Gammaproteobacteria</taxon>
        <taxon>Alteromonadales</taxon>
        <taxon>Idiomarinaceae</taxon>
        <taxon>Idiomarina</taxon>
    </lineage>
</organism>
<dbReference type="Pfam" id="PF17782">
    <property type="entry name" value="WHD_DprA"/>
    <property type="match status" value="1"/>
</dbReference>
<reference evidence="5" key="1">
    <citation type="journal article" date="2018" name="Front. Microbiol.">
        <title>Genome-Based Analysis Reveals the Taxonomy and Diversity of the Family Idiomarinaceae.</title>
        <authorList>
            <person name="Liu Y."/>
            <person name="Lai Q."/>
            <person name="Shao Z."/>
        </authorList>
    </citation>
    <scope>NUCLEOTIDE SEQUENCE [LARGE SCALE GENOMIC DNA]</scope>
    <source>
        <strain evidence="5">SN-14</strain>
    </source>
</reference>
<dbReference type="PANTHER" id="PTHR43022">
    <property type="entry name" value="PROTEIN SMF"/>
    <property type="match status" value="1"/>
</dbReference>
<evidence type="ECO:0000313" key="4">
    <source>
        <dbReference type="EMBL" id="RUO45804.1"/>
    </source>
</evidence>
<accession>A0AA94EI79</accession>
<dbReference type="GO" id="GO:0009294">
    <property type="term" value="P:DNA-mediated transformation"/>
    <property type="evidence" value="ECO:0007669"/>
    <property type="project" value="InterPro"/>
</dbReference>
<dbReference type="NCBIfam" id="TIGR00732">
    <property type="entry name" value="dprA"/>
    <property type="match status" value="1"/>
</dbReference>
<dbReference type="InterPro" id="IPR041614">
    <property type="entry name" value="DprA_WH"/>
</dbReference>
<dbReference type="SUPFAM" id="SSF102405">
    <property type="entry name" value="MCP/YpsA-like"/>
    <property type="match status" value="1"/>
</dbReference>
<dbReference type="Proteomes" id="UP000286680">
    <property type="component" value="Unassembled WGS sequence"/>
</dbReference>
<dbReference type="Gene3D" id="3.40.50.450">
    <property type="match status" value="1"/>
</dbReference>
<dbReference type="PANTHER" id="PTHR43022:SF1">
    <property type="entry name" value="PROTEIN SMF"/>
    <property type="match status" value="1"/>
</dbReference>
<protein>
    <submittedName>
        <fullName evidence="4">DNA-protecting protein DprA</fullName>
    </submittedName>
</protein>
<dbReference type="InterPro" id="IPR003488">
    <property type="entry name" value="DprA"/>
</dbReference>